<feature type="transmembrane region" description="Helical" evidence="6">
    <location>
        <begin position="104"/>
        <end position="126"/>
    </location>
</feature>
<name>A0A1I4GZE7_9HYPH</name>
<evidence type="ECO:0000313" key="9">
    <source>
        <dbReference type="Proteomes" id="UP000198804"/>
    </source>
</evidence>
<reference evidence="9" key="1">
    <citation type="submission" date="2016-10" db="EMBL/GenBank/DDBJ databases">
        <authorList>
            <person name="Varghese N."/>
            <person name="Submissions S."/>
        </authorList>
    </citation>
    <scope>NUCLEOTIDE SEQUENCE [LARGE SCALE GENOMIC DNA]</scope>
    <source>
        <strain evidence="9">CGMCC 1.6474</strain>
    </source>
</reference>
<evidence type="ECO:0000256" key="2">
    <source>
        <dbReference type="ARBA" id="ARBA00022448"/>
    </source>
</evidence>
<gene>
    <name evidence="8" type="ORF">SAMN04488125_11352</name>
</gene>
<dbReference type="GO" id="GO:0016020">
    <property type="term" value="C:membrane"/>
    <property type="evidence" value="ECO:0007669"/>
    <property type="project" value="UniProtKB-SubCell"/>
</dbReference>
<dbReference type="PROSITE" id="PS50850">
    <property type="entry name" value="MFS"/>
    <property type="match status" value="1"/>
</dbReference>
<dbReference type="OrthoDB" id="6057322at2"/>
<accession>A0A1I4GZE7</accession>
<keyword evidence="5 6" id="KW-0472">Membrane</keyword>
<feature type="transmembrane region" description="Helical" evidence="6">
    <location>
        <begin position="175"/>
        <end position="196"/>
    </location>
</feature>
<dbReference type="InterPro" id="IPR011701">
    <property type="entry name" value="MFS"/>
</dbReference>
<feature type="transmembrane region" description="Helical" evidence="6">
    <location>
        <begin position="138"/>
        <end position="163"/>
    </location>
</feature>
<dbReference type="RefSeq" id="WP_091948276.1">
    <property type="nucleotide sequence ID" value="NZ_FOSV01000013.1"/>
</dbReference>
<dbReference type="PANTHER" id="PTHR23505:SF79">
    <property type="entry name" value="PROTEIN SPINSTER"/>
    <property type="match status" value="1"/>
</dbReference>
<dbReference type="InterPro" id="IPR044770">
    <property type="entry name" value="MFS_spinster-like"/>
</dbReference>
<feature type="domain" description="Major facilitator superfamily (MFS) profile" evidence="7">
    <location>
        <begin position="12"/>
        <end position="419"/>
    </location>
</feature>
<evidence type="ECO:0000313" key="8">
    <source>
        <dbReference type="EMBL" id="SFL34737.1"/>
    </source>
</evidence>
<keyword evidence="9" id="KW-1185">Reference proteome</keyword>
<keyword evidence="2" id="KW-0813">Transport</keyword>
<evidence type="ECO:0000256" key="4">
    <source>
        <dbReference type="ARBA" id="ARBA00022989"/>
    </source>
</evidence>
<dbReference type="AlphaFoldDB" id="A0A1I4GZE7"/>
<feature type="transmembrane region" description="Helical" evidence="6">
    <location>
        <begin position="262"/>
        <end position="283"/>
    </location>
</feature>
<feature type="transmembrane region" description="Helical" evidence="6">
    <location>
        <begin position="321"/>
        <end position="347"/>
    </location>
</feature>
<dbReference type="PANTHER" id="PTHR23505">
    <property type="entry name" value="SPINSTER"/>
    <property type="match status" value="1"/>
</dbReference>
<comment type="subcellular location">
    <subcellularLocation>
        <location evidence="1">Membrane</location>
        <topology evidence="1">Multi-pass membrane protein</topology>
    </subcellularLocation>
</comment>
<feature type="transmembrane region" description="Helical" evidence="6">
    <location>
        <begin position="49"/>
        <end position="67"/>
    </location>
</feature>
<feature type="transmembrane region" description="Helical" evidence="6">
    <location>
        <begin position="295"/>
        <end position="315"/>
    </location>
</feature>
<dbReference type="Pfam" id="PF07690">
    <property type="entry name" value="MFS_1"/>
    <property type="match status" value="1"/>
</dbReference>
<keyword evidence="3 6" id="KW-0812">Transmembrane</keyword>
<evidence type="ECO:0000256" key="3">
    <source>
        <dbReference type="ARBA" id="ARBA00022692"/>
    </source>
</evidence>
<organism evidence="8 9">
    <name type="scientific">Methylorubrum salsuginis</name>
    <dbReference type="NCBI Taxonomy" id="414703"/>
    <lineage>
        <taxon>Bacteria</taxon>
        <taxon>Pseudomonadati</taxon>
        <taxon>Pseudomonadota</taxon>
        <taxon>Alphaproteobacteria</taxon>
        <taxon>Hyphomicrobiales</taxon>
        <taxon>Methylobacteriaceae</taxon>
        <taxon>Methylorubrum</taxon>
    </lineage>
</organism>
<dbReference type="Proteomes" id="UP000198804">
    <property type="component" value="Unassembled WGS sequence"/>
</dbReference>
<dbReference type="STRING" id="414703.SAMN04488125_11352"/>
<keyword evidence="4 6" id="KW-1133">Transmembrane helix</keyword>
<sequence>MTRSDGLSGWLLVALLAATQLTAFADRFLLTLVATPAKQALALSDTQLGLLQGSAFVLPYALILPFLGTLADRGRQRGLLLTGLALWSGATAACAFAEGFTGLLAARLVLGIGQAAVAPTALSLLAARLDRRNLGRGVSGLTTGAALGRSLALLLGGLVLGWLTTREAPLLPGLAPWQTLFVLALLPNLLLVPLLIGVRSTPRPVRPVSTRVALAWIGRRRGAYLAMAVAATGSVLMSQTLGAWAPTFFVRRFGLTPAESGLWLGLTAVAAAPLGHLAGGSILDHLRRNGRNEAAPRLLALALGLAVPATALAGLSPSLTLSLAGFAALVVVLGMASPAWLSGLQLLTPRALRGRVSGLFLAVITLVGLGSGPVLVGLFSDRVFGEDGLGRALVVLFAGVGGLGAFAALAARRLWPQRS</sequence>
<dbReference type="EMBL" id="FOSV01000013">
    <property type="protein sequence ID" value="SFL34737.1"/>
    <property type="molecule type" value="Genomic_DNA"/>
</dbReference>
<evidence type="ECO:0000259" key="7">
    <source>
        <dbReference type="PROSITE" id="PS50850"/>
    </source>
</evidence>
<dbReference type="InterPro" id="IPR036259">
    <property type="entry name" value="MFS_trans_sf"/>
</dbReference>
<dbReference type="GO" id="GO:0022857">
    <property type="term" value="F:transmembrane transporter activity"/>
    <property type="evidence" value="ECO:0007669"/>
    <property type="project" value="InterPro"/>
</dbReference>
<feature type="transmembrane region" description="Helical" evidence="6">
    <location>
        <begin position="79"/>
        <end position="98"/>
    </location>
</feature>
<dbReference type="InterPro" id="IPR020846">
    <property type="entry name" value="MFS_dom"/>
</dbReference>
<protein>
    <submittedName>
        <fullName evidence="8">Predicted arabinose efflux permease, MFS family</fullName>
    </submittedName>
</protein>
<evidence type="ECO:0000256" key="5">
    <source>
        <dbReference type="ARBA" id="ARBA00023136"/>
    </source>
</evidence>
<evidence type="ECO:0000256" key="6">
    <source>
        <dbReference type="SAM" id="Phobius"/>
    </source>
</evidence>
<feature type="transmembrane region" description="Helical" evidence="6">
    <location>
        <begin position="223"/>
        <end position="242"/>
    </location>
</feature>
<feature type="transmembrane region" description="Helical" evidence="6">
    <location>
        <begin position="392"/>
        <end position="411"/>
    </location>
</feature>
<evidence type="ECO:0000256" key="1">
    <source>
        <dbReference type="ARBA" id="ARBA00004141"/>
    </source>
</evidence>
<dbReference type="Gene3D" id="1.20.1250.20">
    <property type="entry name" value="MFS general substrate transporter like domains"/>
    <property type="match status" value="2"/>
</dbReference>
<proteinExistence type="predicted"/>
<feature type="transmembrane region" description="Helical" evidence="6">
    <location>
        <begin position="359"/>
        <end position="380"/>
    </location>
</feature>
<dbReference type="SUPFAM" id="SSF103473">
    <property type="entry name" value="MFS general substrate transporter"/>
    <property type="match status" value="1"/>
</dbReference>